<dbReference type="AlphaFoldDB" id="D4YRC1"/>
<organism evidence="1 2">
    <name type="scientific">Lactobacillus amylolyticus DSM 11664</name>
    <dbReference type="NCBI Taxonomy" id="585524"/>
    <lineage>
        <taxon>Bacteria</taxon>
        <taxon>Bacillati</taxon>
        <taxon>Bacillota</taxon>
        <taxon>Bacilli</taxon>
        <taxon>Lactobacillales</taxon>
        <taxon>Lactobacillaceae</taxon>
        <taxon>Lactobacillus</taxon>
    </lineage>
</organism>
<keyword evidence="2" id="KW-1185">Reference proteome</keyword>
<reference evidence="1 2" key="1">
    <citation type="submission" date="2010-04" db="EMBL/GenBank/DDBJ databases">
        <authorList>
            <person name="Muzny D."/>
            <person name="Qin X."/>
            <person name="Deng J."/>
            <person name="Jiang H."/>
            <person name="Liu Y."/>
            <person name="Qu J."/>
            <person name="Song X.-Z."/>
            <person name="Zhang L."/>
            <person name="Thornton R."/>
            <person name="Coyle M."/>
            <person name="Francisco L."/>
            <person name="Jackson L."/>
            <person name="Javaid M."/>
            <person name="Korchina V."/>
            <person name="Kovar C."/>
            <person name="Mata R."/>
            <person name="Mathew T."/>
            <person name="Ngo R."/>
            <person name="Nguyen L."/>
            <person name="Nguyen N."/>
            <person name="Okwuonu G."/>
            <person name="Ongeri F."/>
            <person name="Pham C."/>
            <person name="Simmons D."/>
            <person name="Wilczek-Boney K."/>
            <person name="Hale W."/>
            <person name="Jakkamsetti A."/>
            <person name="Pham P."/>
            <person name="Ruth R."/>
            <person name="San Lucas F."/>
            <person name="Warren J."/>
            <person name="Zhang J."/>
            <person name="Zhao Z."/>
            <person name="Zhou C."/>
            <person name="Zhu D."/>
            <person name="Lee S."/>
            <person name="Bess C."/>
            <person name="Blankenburg K."/>
            <person name="Forbes L."/>
            <person name="Fu Q."/>
            <person name="Gubbala S."/>
            <person name="Hirani K."/>
            <person name="Jayaseelan J.C."/>
            <person name="Lara F."/>
            <person name="Munidasa M."/>
            <person name="Palculict T."/>
            <person name="Patil S."/>
            <person name="Pu L.-L."/>
            <person name="Saada N."/>
            <person name="Tang L."/>
            <person name="Weissenberger G."/>
            <person name="Zhu Y."/>
            <person name="Hemphill L."/>
            <person name="Shang Y."/>
            <person name="Youmans B."/>
            <person name="Ayvaz T."/>
            <person name="Ross M."/>
            <person name="Santibanez J."/>
            <person name="Aqrawi P."/>
            <person name="Gross S."/>
            <person name="Joshi V."/>
            <person name="Fowler G."/>
            <person name="Nazareth L."/>
            <person name="Reid J."/>
            <person name="Worley K."/>
            <person name="Petrosino J."/>
            <person name="Highlander S."/>
            <person name="Gibbs R."/>
        </authorList>
    </citation>
    <scope>NUCLEOTIDE SEQUENCE [LARGE SCALE GENOMIC DNA]</scope>
    <source>
        <strain evidence="1 2">DSM 11664</strain>
    </source>
</reference>
<dbReference type="Proteomes" id="UP000004069">
    <property type="component" value="Unassembled WGS sequence"/>
</dbReference>
<comment type="caution">
    <text evidence="1">The sequence shown here is derived from an EMBL/GenBank/DDBJ whole genome shotgun (WGS) entry which is preliminary data.</text>
</comment>
<dbReference type="EMBL" id="ADNY01000001">
    <property type="protein sequence ID" value="EFG56352.1"/>
    <property type="molecule type" value="Genomic_DNA"/>
</dbReference>
<accession>D4YRC1</accession>
<name>D4YRC1_9LACO</name>
<proteinExistence type="predicted"/>
<sequence length="51" mass="5454">MVSALTCAAGALKETAEKAAATTEINSTFLISLKTNGSKYLNRNSYLPYLI</sequence>
<protein>
    <submittedName>
        <fullName evidence="1">Uncharacterized protein</fullName>
    </submittedName>
</protein>
<evidence type="ECO:0000313" key="2">
    <source>
        <dbReference type="Proteomes" id="UP000004069"/>
    </source>
</evidence>
<gene>
    <name evidence="1" type="ORF">HMPREF0493_0049</name>
</gene>
<evidence type="ECO:0000313" key="1">
    <source>
        <dbReference type="EMBL" id="EFG56352.1"/>
    </source>
</evidence>
<dbReference type="STRING" id="83683.B1745_03270"/>